<proteinExistence type="predicted"/>
<dbReference type="Proteomes" id="UP001165541">
    <property type="component" value="Unassembled WGS sequence"/>
</dbReference>
<evidence type="ECO:0000313" key="3">
    <source>
        <dbReference type="Proteomes" id="UP001165541"/>
    </source>
</evidence>
<protein>
    <recommendedName>
        <fullName evidence="4">Right handed beta helix region</fullName>
    </recommendedName>
</protein>
<dbReference type="RefSeq" id="WP_251776826.1">
    <property type="nucleotide sequence ID" value="NZ_JAMKFE010000002.1"/>
</dbReference>
<organism evidence="2 3">
    <name type="scientific">Caldimonas mangrovi</name>
    <dbReference type="NCBI Taxonomy" id="2944811"/>
    <lineage>
        <taxon>Bacteria</taxon>
        <taxon>Pseudomonadati</taxon>
        <taxon>Pseudomonadota</taxon>
        <taxon>Betaproteobacteria</taxon>
        <taxon>Burkholderiales</taxon>
        <taxon>Sphaerotilaceae</taxon>
        <taxon>Caldimonas</taxon>
    </lineage>
</organism>
<keyword evidence="3" id="KW-1185">Reference proteome</keyword>
<gene>
    <name evidence="2" type="ORF">M8A51_03970</name>
</gene>
<name>A0ABT0YJ55_9BURK</name>
<evidence type="ECO:0000256" key="1">
    <source>
        <dbReference type="SAM" id="MobiDB-lite"/>
    </source>
</evidence>
<reference evidence="2" key="1">
    <citation type="submission" date="2022-05" db="EMBL/GenBank/DDBJ databases">
        <title>Schlegelella sp. nov., isolated from mangrove soil.</title>
        <authorList>
            <person name="Liu Y."/>
            <person name="Ge X."/>
            <person name="Liu W."/>
        </authorList>
    </citation>
    <scope>NUCLEOTIDE SEQUENCE</scope>
    <source>
        <strain evidence="2">S2-27</strain>
    </source>
</reference>
<evidence type="ECO:0000313" key="2">
    <source>
        <dbReference type="EMBL" id="MCM5678688.1"/>
    </source>
</evidence>
<comment type="caution">
    <text evidence="2">The sequence shown here is derived from an EMBL/GenBank/DDBJ whole genome shotgun (WGS) entry which is preliminary data.</text>
</comment>
<dbReference type="EMBL" id="JAMKFE010000002">
    <property type="protein sequence ID" value="MCM5678688.1"/>
    <property type="molecule type" value="Genomic_DNA"/>
</dbReference>
<evidence type="ECO:0008006" key="4">
    <source>
        <dbReference type="Google" id="ProtNLM"/>
    </source>
</evidence>
<feature type="region of interest" description="Disordered" evidence="1">
    <location>
        <begin position="23"/>
        <end position="63"/>
    </location>
</feature>
<sequence length="295" mass="31467">MKIFEAIALASTVLLMTACGGGSNKGDGTEQPSEPPGPPSSSCIPSPRVGPSHDALLPLSPETASAGGTWSGVEISGTISQLAPDRALALSDCIIRGSLVWVGRLTLERCIVEGSVAQETGWMPAWSTHPELARWTLRNTHIHGRGQTVGLRPNGRTLYDAASRRPLLVEDSIVEIGQTQPPAHSEAMQMLGGRDQTFRRVVFRNNGVFTNAQTAVIFSKASEVRFEDSAILAEPVPAGAQPATGHYTLYLGHPTTFKNTVIQRGLAGRVFPQEQMNAVDGGGNRDELCRPITLP</sequence>
<accession>A0ABT0YJ55</accession>
<dbReference type="PROSITE" id="PS51257">
    <property type="entry name" value="PROKAR_LIPOPROTEIN"/>
    <property type="match status" value="1"/>
</dbReference>